<comment type="subunit">
    <text evidence="8 10">In plastids the minimal PEP RNA polymerase catalytic core is composed of four subunits: alpha, beta, beta', and beta''. When a (nuclear-encoded) sigma factor is associated with the core the holoenzyme is formed, which can initiate transcription.</text>
</comment>
<dbReference type="GO" id="GO:0003677">
    <property type="term" value="F:DNA binding"/>
    <property type="evidence" value="ECO:0007669"/>
    <property type="project" value="UniProtKB-UniRule"/>
</dbReference>
<dbReference type="RefSeq" id="YP_009258765.1">
    <property type="nucleotide sequence ID" value="NC_030359.1"/>
</dbReference>
<evidence type="ECO:0000259" key="11">
    <source>
        <dbReference type="Pfam" id="PF00562"/>
    </source>
</evidence>
<evidence type="ECO:0000256" key="6">
    <source>
        <dbReference type="ARBA" id="ARBA00023163"/>
    </source>
</evidence>
<comment type="catalytic activity">
    <reaction evidence="7 8 10">
        <text>RNA(n) + a ribonucleoside 5'-triphosphate = RNA(n+1) + diphosphate</text>
        <dbReference type="Rhea" id="RHEA:21248"/>
        <dbReference type="Rhea" id="RHEA-COMP:14527"/>
        <dbReference type="Rhea" id="RHEA-COMP:17342"/>
        <dbReference type="ChEBI" id="CHEBI:33019"/>
        <dbReference type="ChEBI" id="CHEBI:61557"/>
        <dbReference type="ChEBI" id="CHEBI:140395"/>
        <dbReference type="EC" id="2.7.7.6"/>
    </reaction>
</comment>
<dbReference type="InterPro" id="IPR015712">
    <property type="entry name" value="DNA-dir_RNA_pol_su2"/>
</dbReference>
<organism evidence="15">
    <name type="scientific">Cylindrocystis brebissonii</name>
    <dbReference type="NCBI Taxonomy" id="102167"/>
    <lineage>
        <taxon>Eukaryota</taxon>
        <taxon>Viridiplantae</taxon>
        <taxon>Streptophyta</taxon>
        <taxon>Zygnematophyceae</taxon>
        <taxon>Zygnematophycidae</taxon>
        <taxon>Zygnematales</taxon>
        <taxon>Mesotaeniaceae</taxon>
        <taxon>Cylindrocystis</taxon>
    </lineage>
</organism>
<dbReference type="InterPro" id="IPR007645">
    <property type="entry name" value="RNA_pol_Rpb2_3"/>
</dbReference>
<dbReference type="PROSITE" id="PS01166">
    <property type="entry name" value="RNA_POL_BETA"/>
    <property type="match status" value="1"/>
</dbReference>
<dbReference type="GO" id="GO:0009507">
    <property type="term" value="C:chloroplast"/>
    <property type="evidence" value="ECO:0007669"/>
    <property type="project" value="UniProtKB-SubCell"/>
</dbReference>
<evidence type="ECO:0000256" key="3">
    <source>
        <dbReference type="ARBA" id="ARBA00022478"/>
    </source>
</evidence>
<evidence type="ECO:0000256" key="2">
    <source>
        <dbReference type="ARBA" id="ARBA00006835"/>
    </source>
</evidence>
<dbReference type="Pfam" id="PF04560">
    <property type="entry name" value="RNA_pol_Rpb2_7"/>
    <property type="match status" value="1"/>
</dbReference>
<reference evidence="15" key="1">
    <citation type="journal article" date="2016" name="Front. Plant Sci.">
        <title>Comparative Chloroplast Genome Analyses of Streptophyte Green Algae Uncover Major Structural Alterations in the Klebsormidiophyceae, Coleochaetophyceae and Zygnematophyceae.</title>
        <authorList>
            <person name="Lemieux C."/>
            <person name="Otis C."/>
            <person name="Turmel M."/>
        </authorList>
    </citation>
    <scope>NUCLEOTIDE SEQUENCE</scope>
</reference>
<dbReference type="InterPro" id="IPR037034">
    <property type="entry name" value="RNA_pol_Rpb2_2_sf"/>
</dbReference>
<evidence type="ECO:0000256" key="10">
    <source>
        <dbReference type="RuleBase" id="RU363031"/>
    </source>
</evidence>
<dbReference type="EMBL" id="KU646495">
    <property type="protein sequence ID" value="ANI25887.1"/>
    <property type="molecule type" value="Genomic_DNA"/>
</dbReference>
<dbReference type="Gene3D" id="2.40.50.150">
    <property type="match status" value="1"/>
</dbReference>
<evidence type="ECO:0000256" key="4">
    <source>
        <dbReference type="ARBA" id="ARBA00022679"/>
    </source>
</evidence>
<keyword evidence="5 8" id="KW-0548">Nucleotidyltransferase</keyword>
<evidence type="ECO:0000259" key="13">
    <source>
        <dbReference type="Pfam" id="PF04561"/>
    </source>
</evidence>
<comment type="similarity">
    <text evidence="2 8 9">Belongs to the RNA polymerase beta chain family.</text>
</comment>
<dbReference type="Gene3D" id="3.90.1800.10">
    <property type="entry name" value="RNA polymerase alpha subunit dimerisation domain"/>
    <property type="match status" value="1"/>
</dbReference>
<feature type="domain" description="RNA polymerase Rpb2" evidence="12">
    <location>
        <begin position="972"/>
        <end position="1045"/>
    </location>
</feature>
<comment type="subcellular location">
    <subcellularLocation>
        <location evidence="8">Plastid</location>
        <location evidence="8">Chloroplast</location>
    </subcellularLocation>
</comment>
<dbReference type="InterPro" id="IPR007642">
    <property type="entry name" value="RNA_pol_Rpb2_2"/>
</dbReference>
<evidence type="ECO:0000313" key="15">
    <source>
        <dbReference type="EMBL" id="ANI25887.1"/>
    </source>
</evidence>
<dbReference type="GO" id="GO:0000428">
    <property type="term" value="C:DNA-directed RNA polymerase complex"/>
    <property type="evidence" value="ECO:0007669"/>
    <property type="project" value="UniProtKB-KW"/>
</dbReference>
<keyword evidence="3 8" id="KW-0240">DNA-directed RNA polymerase</keyword>
<feature type="domain" description="RNA polymerase Rpb2" evidence="13">
    <location>
        <begin position="139"/>
        <end position="301"/>
    </location>
</feature>
<dbReference type="SUPFAM" id="SSF64484">
    <property type="entry name" value="beta and beta-prime subunits of DNA dependent RNA-polymerase"/>
    <property type="match status" value="1"/>
</dbReference>
<dbReference type="GO" id="GO:0003899">
    <property type="term" value="F:DNA-directed RNA polymerase activity"/>
    <property type="evidence" value="ECO:0007669"/>
    <property type="project" value="UniProtKB-UniRule"/>
</dbReference>
<dbReference type="AlphaFoldDB" id="A0A191T685"/>
<dbReference type="EC" id="2.7.7.6" evidence="8"/>
<dbReference type="GeneID" id="27985250"/>
<dbReference type="Gene3D" id="3.90.1110.10">
    <property type="entry name" value="RNA polymerase Rpb2, domain 2"/>
    <property type="match status" value="1"/>
</dbReference>
<dbReference type="Gene3D" id="2.30.150.10">
    <property type="entry name" value="DNA-directed RNA polymerase, beta subunit, external 1 domain"/>
    <property type="match status" value="1"/>
</dbReference>
<comment type="function">
    <text evidence="1 8 10">DNA-dependent RNA polymerase catalyzes the transcription of DNA into RNA using the four ribonucleoside triphosphates as substrates.</text>
</comment>
<evidence type="ECO:0000256" key="9">
    <source>
        <dbReference type="RuleBase" id="RU000434"/>
    </source>
</evidence>
<proteinExistence type="inferred from homology"/>
<dbReference type="InterPro" id="IPR037033">
    <property type="entry name" value="DNA-dir_RNAP_su2_hyb_sf"/>
</dbReference>
<feature type="domain" description="DNA-directed RNA polymerase subunit 2 hybrid-binding" evidence="11">
    <location>
        <begin position="573"/>
        <end position="970"/>
    </location>
</feature>
<dbReference type="NCBIfam" id="NF001616">
    <property type="entry name" value="PRK00405.1"/>
    <property type="match status" value="1"/>
</dbReference>
<dbReference type="InterPro" id="IPR007121">
    <property type="entry name" value="RNA_pol_bsu_CS"/>
</dbReference>
<keyword evidence="15" id="KW-0150">Chloroplast</keyword>
<geneLocation type="chloroplast" evidence="15"/>
<evidence type="ECO:0000259" key="14">
    <source>
        <dbReference type="Pfam" id="PF04565"/>
    </source>
</evidence>
<keyword evidence="15" id="KW-0934">Plastid</keyword>
<keyword evidence="4 8" id="KW-0808">Transferase</keyword>
<sequence>MVSLNKRSSMFVLPDLKQIQVDSFRYFLLHILPIELDYCGNVIQINQHLEFKLLGESYKLEIPKLNEKEALYQAKTYASNLYVPVYITDKKRKQKTQTILLGSIPLMSFRGTFVINGVSRCILSQLLRKPGIYFSLSTHEIYTATIICNSGKRLKLELDTKGHLWIRIMRKKIPLVLLLIALGLKMSSIPTLLKNHTKKIEEIPFFVEDITKDLFYQLKPKQKEVQTQQSIYEQFHSLFVESYELGHIGRFNLNKRLNLNISQKELFLRSQDLIAAADFLIKTTNGIGYLDDIDDLKHKHIKNVSNFLGEHLKTSLNTLNILIQRNLNKIVIRKRRTQWGTIPKNLISLNGIPFQRFFISYPLSQFLDQTNPLSELVHKRKLSSLGPGGLTTRTASFRVRDIHPSQYGKICPIETAEGQNAGVVISFATCVQLDTNGLFKNPIYEIDNTFMHGHISYIFSNQDESYAISTENCLTSTECYDKKPLTPAQYRREFITMQWNEIDCRNILPLYYFSVGVILIPFLEHDDATRALMGSNMQRQAVPLYKTEKPIIGTGIESQVALDSGSVVTAITESKIEYVDSQQIIYKNMNTKSISSIELLNYQRSNNGTCIHQKPSVYFGEAVKKGQLLADGSATTQGELSLGKNILVAYMPWEGYNFEDAVLINERLLYENIYTSFHIERYKIEINKTTQTVDYFTNKIPHIKTHLLRHLDKNGIVRLGSWVETGDVLVGKLTLKQSDLFISAPENKLLQDIFGVETITTQETCLKVPSRGSGRVIDVRWIYRENNVFDKPKVVHIYILHERKIQVGDKIAGRHGNKGVVSRILSRQDMPYLQNGTPIDMILSPLGVPSRMNVGQVFECLLGLAGQFLNKQYRIMPFDERYEREASRKLIFSELHLASQILNFPWIFEPDSPGKSRLFDGRTGKLFNQPITVGKAYIFKLIHQVDDKIHARSTGPYALVTQQPVRGRSRQGGQRVGEMEVWAFQGFGASYILQELLTTKSDHMIARANVSNSIITGNLIRKSIGTSDCLKVLISELRSLGIEFNNILVSKKQKYFQKEL</sequence>
<feature type="domain" description="RNA polymerase Rpb2" evidence="14">
    <location>
        <begin position="365"/>
        <end position="431"/>
    </location>
</feature>
<dbReference type="HAMAP" id="MF_01321">
    <property type="entry name" value="RNApol_bact_RpoB"/>
    <property type="match status" value="1"/>
</dbReference>
<dbReference type="GO" id="GO:0006351">
    <property type="term" value="P:DNA-templated transcription"/>
    <property type="evidence" value="ECO:0007669"/>
    <property type="project" value="UniProtKB-UniRule"/>
</dbReference>
<dbReference type="InterPro" id="IPR014724">
    <property type="entry name" value="RNA_pol_RPB2_OB-fold"/>
</dbReference>
<protein>
    <recommendedName>
        <fullName evidence="8">DNA-directed RNA polymerase subunit beta</fullName>
        <ecNumber evidence="8">2.7.7.6</ecNumber>
    </recommendedName>
    <alternativeName>
        <fullName evidence="8">PEP</fullName>
    </alternativeName>
    <alternativeName>
        <fullName evidence="8">Plastid-encoded RNA polymerase subunit beta</fullName>
        <shortName evidence="8">RNA polymerase subunit beta</shortName>
    </alternativeName>
</protein>
<evidence type="ECO:0000259" key="12">
    <source>
        <dbReference type="Pfam" id="PF04560"/>
    </source>
</evidence>
<dbReference type="GO" id="GO:0032549">
    <property type="term" value="F:ribonucleoside binding"/>
    <property type="evidence" value="ECO:0007669"/>
    <property type="project" value="InterPro"/>
</dbReference>
<dbReference type="Gene3D" id="2.40.50.100">
    <property type="match status" value="1"/>
</dbReference>
<dbReference type="Pfam" id="PF04565">
    <property type="entry name" value="RNA_pol_Rpb2_3"/>
    <property type="match status" value="1"/>
</dbReference>
<dbReference type="Pfam" id="PF00562">
    <property type="entry name" value="RNA_pol_Rpb2_6"/>
    <property type="match status" value="1"/>
</dbReference>
<evidence type="ECO:0000256" key="1">
    <source>
        <dbReference type="ARBA" id="ARBA00004026"/>
    </source>
</evidence>
<dbReference type="InterPro" id="IPR007641">
    <property type="entry name" value="RNA_pol_Rpb2_7"/>
</dbReference>
<evidence type="ECO:0000256" key="5">
    <source>
        <dbReference type="ARBA" id="ARBA00022695"/>
    </source>
</evidence>
<evidence type="ECO:0000256" key="8">
    <source>
        <dbReference type="HAMAP-Rule" id="MF_01321"/>
    </source>
</evidence>
<evidence type="ECO:0000256" key="7">
    <source>
        <dbReference type="ARBA" id="ARBA00048552"/>
    </source>
</evidence>
<accession>A0A191T685</accession>
<dbReference type="Pfam" id="PF04561">
    <property type="entry name" value="RNA_pol_Rpb2_2"/>
    <property type="match status" value="1"/>
</dbReference>
<dbReference type="Gene3D" id="3.90.1100.10">
    <property type="match status" value="1"/>
</dbReference>
<gene>
    <name evidence="8 15" type="primary">rpoB</name>
</gene>
<dbReference type="InterPro" id="IPR042107">
    <property type="entry name" value="DNA-dir_RNA_pol_bsu_ext_1_sf"/>
</dbReference>
<keyword evidence="6 8" id="KW-0804">Transcription</keyword>
<dbReference type="CDD" id="cd00653">
    <property type="entry name" value="RNA_pol_B_RPB2"/>
    <property type="match status" value="1"/>
</dbReference>
<name>A0A191T685_9VIRI</name>
<dbReference type="InterPro" id="IPR007120">
    <property type="entry name" value="DNA-dir_RNAP_su2_dom"/>
</dbReference>
<dbReference type="InterPro" id="IPR010243">
    <property type="entry name" value="RNA_pol_bsu_bac"/>
</dbReference>
<dbReference type="Gene3D" id="2.40.270.10">
    <property type="entry name" value="DNA-directed RNA polymerase, subunit 2, domain 6"/>
    <property type="match status" value="2"/>
</dbReference>
<dbReference type="PANTHER" id="PTHR20856">
    <property type="entry name" value="DNA-DIRECTED RNA POLYMERASE I SUBUNIT 2"/>
    <property type="match status" value="1"/>
</dbReference>